<feature type="chain" id="PRO_5017600960" evidence="1">
    <location>
        <begin position="23"/>
        <end position="242"/>
    </location>
</feature>
<comment type="caution">
    <text evidence="2">The sequence shown here is derived from an EMBL/GenBank/DDBJ whole genome shotgun (WGS) entry which is preliminary data.</text>
</comment>
<dbReference type="PANTHER" id="PTHR39328">
    <property type="entry name" value="BLL2871 PROTEIN"/>
    <property type="match status" value="1"/>
</dbReference>
<sequence>MKKTKRLYLSFLFFTLCFHSFATWSIIVVDPKTKEIGIAGASCTISVYGIGAIVPGKGAIVVQANANPLAKLQGFEMIMKDVPPADILKKIRHPDFDPEHQQYAIICMSDVLHPLTYTGTETTSYAGSLSGNGISVQGNMLTNPDELQAIFDAAQKAQKDSLPIQDILMLALEAGAKSGGDKRCGERKAASAFLTVSKPTDVEKHWLNLVIYGTDDKINAVEALRQKFDDWKAKSNSERINL</sequence>
<keyword evidence="3" id="KW-1185">Reference proteome</keyword>
<proteinExistence type="predicted"/>
<dbReference type="Pfam" id="PF06267">
    <property type="entry name" value="DUF1028"/>
    <property type="match status" value="1"/>
</dbReference>
<feature type="signal peptide" evidence="1">
    <location>
        <begin position="1"/>
        <end position="22"/>
    </location>
</feature>
<evidence type="ECO:0000313" key="2">
    <source>
        <dbReference type="EMBL" id="RFM28534.1"/>
    </source>
</evidence>
<dbReference type="InterPro" id="IPR010430">
    <property type="entry name" value="DUF1028"/>
</dbReference>
<dbReference type="Proteomes" id="UP000261284">
    <property type="component" value="Unassembled WGS sequence"/>
</dbReference>
<dbReference type="Gene3D" id="3.60.20.10">
    <property type="entry name" value="Glutamine Phosphoribosylpyrophosphate, subunit 1, domain 1"/>
    <property type="match status" value="1"/>
</dbReference>
<organism evidence="2 3">
    <name type="scientific">Deminuibacter soli</name>
    <dbReference type="NCBI Taxonomy" id="2291815"/>
    <lineage>
        <taxon>Bacteria</taxon>
        <taxon>Pseudomonadati</taxon>
        <taxon>Bacteroidota</taxon>
        <taxon>Chitinophagia</taxon>
        <taxon>Chitinophagales</taxon>
        <taxon>Chitinophagaceae</taxon>
        <taxon>Deminuibacter</taxon>
    </lineage>
</organism>
<dbReference type="RefSeq" id="WP_116846524.1">
    <property type="nucleotide sequence ID" value="NZ_QTJU01000002.1"/>
</dbReference>
<dbReference type="SUPFAM" id="SSF56235">
    <property type="entry name" value="N-terminal nucleophile aminohydrolases (Ntn hydrolases)"/>
    <property type="match status" value="1"/>
</dbReference>
<gene>
    <name evidence="2" type="ORF">DXN05_06930</name>
</gene>
<keyword evidence="1" id="KW-0732">Signal</keyword>
<name>A0A3E1NL14_9BACT</name>
<evidence type="ECO:0000313" key="3">
    <source>
        <dbReference type="Proteomes" id="UP000261284"/>
    </source>
</evidence>
<dbReference type="PANTHER" id="PTHR39328:SF1">
    <property type="entry name" value="BLL2871 PROTEIN"/>
    <property type="match status" value="1"/>
</dbReference>
<dbReference type="InterPro" id="IPR029055">
    <property type="entry name" value="Ntn_hydrolases_N"/>
</dbReference>
<dbReference type="EMBL" id="QTJU01000002">
    <property type="protein sequence ID" value="RFM28534.1"/>
    <property type="molecule type" value="Genomic_DNA"/>
</dbReference>
<dbReference type="OrthoDB" id="9790012at2"/>
<reference evidence="2 3" key="1">
    <citation type="submission" date="2018-08" db="EMBL/GenBank/DDBJ databases">
        <title>Chitinophagaceae sp. K23C18032701, a novel bacterium isolated from forest soil.</title>
        <authorList>
            <person name="Wang C."/>
        </authorList>
    </citation>
    <scope>NUCLEOTIDE SEQUENCE [LARGE SCALE GENOMIC DNA]</scope>
    <source>
        <strain evidence="2 3">K23C18032701</strain>
    </source>
</reference>
<accession>A0A3E1NL14</accession>
<dbReference type="AlphaFoldDB" id="A0A3E1NL14"/>
<protein>
    <submittedName>
        <fullName evidence="2">DUF1028 domain-containing protein</fullName>
    </submittedName>
</protein>
<evidence type="ECO:0000256" key="1">
    <source>
        <dbReference type="SAM" id="SignalP"/>
    </source>
</evidence>